<proteinExistence type="inferred from homology"/>
<evidence type="ECO:0000313" key="8">
    <source>
        <dbReference type="EMBL" id="MBC6491615.1"/>
    </source>
</evidence>
<keyword evidence="5" id="KW-0998">Cell outer membrane</keyword>
<evidence type="ECO:0000256" key="2">
    <source>
        <dbReference type="ARBA" id="ARBA00006275"/>
    </source>
</evidence>
<dbReference type="Pfam" id="PF14322">
    <property type="entry name" value="SusD-like_3"/>
    <property type="match status" value="1"/>
</dbReference>
<dbReference type="Gene3D" id="2.20.20.130">
    <property type="match status" value="1"/>
</dbReference>
<name>A0ABR7M9B4_9BACT</name>
<gene>
    <name evidence="8" type="ORF">BC349_11185</name>
</gene>
<dbReference type="RefSeq" id="WP_187256946.1">
    <property type="nucleotide sequence ID" value="NZ_JBHULF010000007.1"/>
</dbReference>
<evidence type="ECO:0000259" key="6">
    <source>
        <dbReference type="Pfam" id="PF07980"/>
    </source>
</evidence>
<feature type="domain" description="SusD-like N-terminal" evidence="7">
    <location>
        <begin position="25"/>
        <end position="231"/>
    </location>
</feature>
<organism evidence="8 9">
    <name type="scientific">Flavihumibacter stibioxidans</name>
    <dbReference type="NCBI Taxonomy" id="1834163"/>
    <lineage>
        <taxon>Bacteria</taxon>
        <taxon>Pseudomonadati</taxon>
        <taxon>Bacteroidota</taxon>
        <taxon>Chitinophagia</taxon>
        <taxon>Chitinophagales</taxon>
        <taxon>Chitinophagaceae</taxon>
        <taxon>Flavihumibacter</taxon>
    </lineage>
</organism>
<accession>A0ABR7M9B4</accession>
<evidence type="ECO:0000259" key="7">
    <source>
        <dbReference type="Pfam" id="PF14322"/>
    </source>
</evidence>
<comment type="subcellular location">
    <subcellularLocation>
        <location evidence="1">Cell outer membrane</location>
    </subcellularLocation>
</comment>
<evidence type="ECO:0000256" key="3">
    <source>
        <dbReference type="ARBA" id="ARBA00022729"/>
    </source>
</evidence>
<dbReference type="EMBL" id="MBUA01000023">
    <property type="protein sequence ID" value="MBC6491615.1"/>
    <property type="molecule type" value="Genomic_DNA"/>
</dbReference>
<evidence type="ECO:0000256" key="4">
    <source>
        <dbReference type="ARBA" id="ARBA00023136"/>
    </source>
</evidence>
<dbReference type="Pfam" id="PF07980">
    <property type="entry name" value="SusD_RagB"/>
    <property type="match status" value="1"/>
</dbReference>
<protein>
    <recommendedName>
        <fullName evidence="10">RagB/SusD family nutrient uptake outer membrane protein</fullName>
    </recommendedName>
</protein>
<dbReference type="SUPFAM" id="SSF48452">
    <property type="entry name" value="TPR-like"/>
    <property type="match status" value="1"/>
</dbReference>
<dbReference type="Gene3D" id="1.25.40.900">
    <property type="match status" value="1"/>
</dbReference>
<dbReference type="InterPro" id="IPR011990">
    <property type="entry name" value="TPR-like_helical_dom_sf"/>
</dbReference>
<keyword evidence="4" id="KW-0472">Membrane</keyword>
<dbReference type="Gene3D" id="1.25.40.390">
    <property type="match status" value="1"/>
</dbReference>
<dbReference type="InterPro" id="IPR033985">
    <property type="entry name" value="SusD-like_N"/>
</dbReference>
<sequence>MTKSIYRGLLLLTISATTFTSCKKDFLELDPPTSLTPDQALGTEQDLQVALRGAYAGLRTGAGGFAADYFGRTVPVLGDIMADNTYQHSVNTNRYTLFNNYSANAADGNATGLWRSAYQAILRANNVINSSLAANANINQYKGEAYAIRALSYFTLVRYFARPYTDNPAGLGVPLVTTYDANLKPARNTVSEVYALILSDLNNAYTLMTKYTNSSQFSKYAAKALEAKVYLTMGDYANAKTSAMDVINNGGFTDLTAAAHASYWANAGITTNKQETIFEVSFDAVGNVGFDGLSYIYSQNGNYGDLVVSDDLYALFGETDVRRNLYPVVARPASSSIKIPTVDKYPVFTGDVNNTKVLRLSEMHLIVAEASAATNEDEARQYLNYVTSRRGAAEITSTGAQLFEDIITERRKELAMEGDRYMDLMRLKRPVVRSTNYPADARNVPYSNFRRILPIPQSEIDANENIRPQQNPEY</sequence>
<reference evidence="8 9" key="1">
    <citation type="submission" date="2016-07" db="EMBL/GenBank/DDBJ databases">
        <title>Genome analysis of Flavihumibacter stibioxidans YS-17.</title>
        <authorList>
            <person name="Shi K."/>
            <person name="Han Y."/>
            <person name="Wang G."/>
        </authorList>
    </citation>
    <scope>NUCLEOTIDE SEQUENCE [LARGE SCALE GENOMIC DNA]</scope>
    <source>
        <strain evidence="8 9">YS-17</strain>
    </source>
</reference>
<dbReference type="InterPro" id="IPR012944">
    <property type="entry name" value="SusD_RagB_dom"/>
</dbReference>
<dbReference type="PROSITE" id="PS51257">
    <property type="entry name" value="PROKAR_LIPOPROTEIN"/>
    <property type="match status" value="1"/>
</dbReference>
<dbReference type="Proteomes" id="UP000765802">
    <property type="component" value="Unassembled WGS sequence"/>
</dbReference>
<evidence type="ECO:0000256" key="1">
    <source>
        <dbReference type="ARBA" id="ARBA00004442"/>
    </source>
</evidence>
<dbReference type="CDD" id="cd08977">
    <property type="entry name" value="SusD"/>
    <property type="match status" value="1"/>
</dbReference>
<comment type="caution">
    <text evidence="8">The sequence shown here is derived from an EMBL/GenBank/DDBJ whole genome shotgun (WGS) entry which is preliminary data.</text>
</comment>
<feature type="domain" description="RagB/SusD" evidence="6">
    <location>
        <begin position="350"/>
        <end position="474"/>
    </location>
</feature>
<evidence type="ECO:0000256" key="5">
    <source>
        <dbReference type="ARBA" id="ARBA00023237"/>
    </source>
</evidence>
<keyword evidence="9" id="KW-1185">Reference proteome</keyword>
<evidence type="ECO:0000313" key="9">
    <source>
        <dbReference type="Proteomes" id="UP000765802"/>
    </source>
</evidence>
<evidence type="ECO:0008006" key="10">
    <source>
        <dbReference type="Google" id="ProtNLM"/>
    </source>
</evidence>
<comment type="similarity">
    <text evidence="2">Belongs to the SusD family.</text>
</comment>
<keyword evidence="3" id="KW-0732">Signal</keyword>